<reference evidence="1" key="1">
    <citation type="journal article" date="2021" name="PeerJ">
        <title>Extensive microbial diversity within the chicken gut microbiome revealed by metagenomics and culture.</title>
        <authorList>
            <person name="Gilroy R."/>
            <person name="Ravi A."/>
            <person name="Getino M."/>
            <person name="Pursley I."/>
            <person name="Horton D.L."/>
            <person name="Alikhan N.F."/>
            <person name="Baker D."/>
            <person name="Gharbi K."/>
            <person name="Hall N."/>
            <person name="Watson M."/>
            <person name="Adriaenssens E.M."/>
            <person name="Foster-Nyarko E."/>
            <person name="Jarju S."/>
            <person name="Secka A."/>
            <person name="Antonio M."/>
            <person name="Oren A."/>
            <person name="Chaudhuri R.R."/>
            <person name="La Ragione R."/>
            <person name="Hildebrand F."/>
            <person name="Pallen M.J."/>
        </authorList>
    </citation>
    <scope>NUCLEOTIDE SEQUENCE</scope>
    <source>
        <strain evidence="1">CHK192-2623</strain>
    </source>
</reference>
<accession>A0A921EJH2</accession>
<protein>
    <submittedName>
        <fullName evidence="1">Bacteriocin immunity protein</fullName>
    </submittedName>
</protein>
<sequence>MSSDKLKEEILKIKGTSDIVNDPEVQKLLDASIERIDKNMKNELAQVLNDFISLAKTHYDRKGNEYLLEQLEIALDKTNNNVQDAVNEARTTYQNVNTICLVNHLHLEKDEEALLEKIKEISMSKGWLGGLNSWNTTNTWPGK</sequence>
<dbReference type="RefSeq" id="WP_223658643.1">
    <property type="nucleotide sequence ID" value="NZ_CP039261.1"/>
</dbReference>
<comment type="caution">
    <text evidence="1">The sequence shown here is derived from an EMBL/GenBank/DDBJ whole genome shotgun (WGS) entry which is preliminary data.</text>
</comment>
<dbReference type="AlphaFoldDB" id="A0A921EJH2"/>
<gene>
    <name evidence="1" type="ORF">K8V69_00525</name>
</gene>
<evidence type="ECO:0000313" key="1">
    <source>
        <dbReference type="EMBL" id="HJE48671.1"/>
    </source>
</evidence>
<dbReference type="Gene3D" id="1.20.1440.140">
    <property type="match status" value="1"/>
</dbReference>
<dbReference type="InterPro" id="IPR053739">
    <property type="entry name" value="Bact_Immunity_Domain_sf"/>
</dbReference>
<name>A0A921EJH2_LACJH</name>
<dbReference type="EMBL" id="DYYQ01000007">
    <property type="protein sequence ID" value="HJE48671.1"/>
    <property type="molecule type" value="Genomic_DNA"/>
</dbReference>
<dbReference type="Proteomes" id="UP000732527">
    <property type="component" value="Unassembled WGS sequence"/>
</dbReference>
<evidence type="ECO:0000313" key="2">
    <source>
        <dbReference type="Proteomes" id="UP000732527"/>
    </source>
</evidence>
<reference evidence="1" key="2">
    <citation type="submission" date="2021-09" db="EMBL/GenBank/DDBJ databases">
        <authorList>
            <person name="Gilroy R."/>
        </authorList>
    </citation>
    <scope>NUCLEOTIDE SEQUENCE</scope>
    <source>
        <strain evidence="1">CHK192-2623</strain>
    </source>
</reference>
<organism evidence="1 2">
    <name type="scientific">Lactobacillus johnsonii</name>
    <dbReference type="NCBI Taxonomy" id="33959"/>
    <lineage>
        <taxon>Bacteria</taxon>
        <taxon>Bacillati</taxon>
        <taxon>Bacillota</taxon>
        <taxon>Bacilli</taxon>
        <taxon>Lactobacillales</taxon>
        <taxon>Lactobacillaceae</taxon>
        <taxon>Lactobacillus</taxon>
    </lineage>
</organism>
<proteinExistence type="predicted"/>